<comment type="caution">
    <text evidence="2">The sequence shown here is derived from an EMBL/GenBank/DDBJ whole genome shotgun (WGS) entry which is preliminary data.</text>
</comment>
<protein>
    <submittedName>
        <fullName evidence="2">HPF/RaiA family ribosome-associated protein</fullName>
    </submittedName>
</protein>
<dbReference type="RefSeq" id="WP_055393908.1">
    <property type="nucleotide sequence ID" value="NZ_JAMXAX010000047.1"/>
</dbReference>
<dbReference type="EMBL" id="JBHSAJ010000062">
    <property type="protein sequence ID" value="MFC3937134.1"/>
    <property type="molecule type" value="Genomic_DNA"/>
</dbReference>
<accession>A0ABV8DGB0</accession>
<sequence length="123" mass="13860">MQILFRTRHPEAALMRDAVERRVRFAFRRLNALVPRAEIKLEDINGPRGGPDKRCQIALRTDGAGAVVVSTVAKDWRCALDEALASAARHLLRTWRRSTAQRKQLRRDGRASSESHGTGEYPA</sequence>
<evidence type="ECO:0000313" key="2">
    <source>
        <dbReference type="EMBL" id="MFC3937134.1"/>
    </source>
</evidence>
<proteinExistence type="predicted"/>
<dbReference type="Gene3D" id="3.30.160.100">
    <property type="entry name" value="Ribosome hibernation promotion factor-like"/>
    <property type="match status" value="1"/>
</dbReference>
<dbReference type="Proteomes" id="UP001595693">
    <property type="component" value="Unassembled WGS sequence"/>
</dbReference>
<reference evidence="3" key="1">
    <citation type="journal article" date="2019" name="Int. J. Syst. Evol. Microbiol.">
        <title>The Global Catalogue of Microorganisms (GCM) 10K type strain sequencing project: providing services to taxonomists for standard genome sequencing and annotation.</title>
        <authorList>
            <consortium name="The Broad Institute Genomics Platform"/>
            <consortium name="The Broad Institute Genome Sequencing Center for Infectious Disease"/>
            <person name="Wu L."/>
            <person name="Ma J."/>
        </authorList>
    </citation>
    <scope>NUCLEOTIDE SEQUENCE [LARGE SCALE GENOMIC DNA]</scope>
    <source>
        <strain evidence="3">CCUG 2113</strain>
    </source>
</reference>
<keyword evidence="3" id="KW-1185">Reference proteome</keyword>
<evidence type="ECO:0000256" key="1">
    <source>
        <dbReference type="SAM" id="MobiDB-lite"/>
    </source>
</evidence>
<dbReference type="SUPFAM" id="SSF69754">
    <property type="entry name" value="Ribosome binding protein Y (YfiA homologue)"/>
    <property type="match status" value="1"/>
</dbReference>
<feature type="region of interest" description="Disordered" evidence="1">
    <location>
        <begin position="98"/>
        <end position="123"/>
    </location>
</feature>
<organism evidence="2 3">
    <name type="scientific">Acidovorax facilis</name>
    <dbReference type="NCBI Taxonomy" id="12917"/>
    <lineage>
        <taxon>Bacteria</taxon>
        <taxon>Pseudomonadati</taxon>
        <taxon>Pseudomonadota</taxon>
        <taxon>Betaproteobacteria</taxon>
        <taxon>Burkholderiales</taxon>
        <taxon>Comamonadaceae</taxon>
        <taxon>Acidovorax</taxon>
    </lineage>
</organism>
<name>A0ABV8DGB0_9BURK</name>
<gene>
    <name evidence="2" type="ORF">ACFOW3_21150</name>
</gene>
<dbReference type="InterPro" id="IPR036567">
    <property type="entry name" value="RHF-like"/>
</dbReference>
<evidence type="ECO:0000313" key="3">
    <source>
        <dbReference type="Proteomes" id="UP001595693"/>
    </source>
</evidence>